<evidence type="ECO:0000313" key="2">
    <source>
        <dbReference type="EMBL" id="AAC69372.1"/>
    </source>
</evidence>
<gene>
    <name evidence="1 3" type="ordered locus">At2g14700</name>
    <name evidence="3" type="ORF">T6B13.6</name>
    <name evidence="3" type="ORF">T6B13_6</name>
</gene>
<dbReference type="GeneID" id="815958"/>
<keyword evidence="4" id="KW-1185">Reference proteome</keyword>
<sequence>MAAKTPVKDMADEEGLSFFVSSPIEMSFVEGSTTIATLYFSGDIFSLKFGLLLVVSSDLLLCLVLRAVWEDSRSLSSSTGCCAQMFEFVVGWGFATRLLLRLVRLRVPERTLFLSWEAIGRVVNISTIAWLVIDEAVECASKKTSYGLSYETHSNLRVGVGGGNMVDEVNLGAAEGAQDVVKIKELRKALKSLLRIKAEGASSSDFFLFSGKLGVLDRYTPT</sequence>
<name>Q9ZVK9_ARATH</name>
<evidence type="ECO:0000313" key="4">
    <source>
        <dbReference type="Proteomes" id="UP000006548"/>
    </source>
</evidence>
<dbReference type="TAIR" id="AT2G14700"/>
<reference evidence="3 4" key="1">
    <citation type="journal article" date="1999" name="Nature">
        <title>Sequence and analysis of chromosome 2 of the plant Arabidopsis thaliana.</title>
        <authorList>
            <person name="Lin X."/>
            <person name="Kaul S."/>
            <person name="Rounsley S."/>
            <person name="Shea T.P."/>
            <person name="Benito M.I."/>
            <person name="Town C.D."/>
            <person name="Fujii C.Y."/>
            <person name="Mason T."/>
            <person name="Bowman C.L."/>
            <person name="Barnstead M."/>
            <person name="Feldblyum T.V."/>
            <person name="Buell C.R."/>
            <person name="Ketchum K.A."/>
            <person name="Lee J."/>
            <person name="Ronning C.M."/>
            <person name="Koo H.L."/>
            <person name="Moffat K.S."/>
            <person name="Cronin L.A."/>
            <person name="Shen M."/>
            <person name="Pai G."/>
            <person name="Van Aken S."/>
            <person name="Umayam L."/>
            <person name="Tallon L.J."/>
            <person name="Gill J.E."/>
            <person name="Adams M.D."/>
            <person name="Carrera A.J."/>
            <person name="Creasy T.H."/>
            <person name="Goodman H.M."/>
            <person name="Somerville C.R."/>
            <person name="Copenhaver G.P."/>
            <person name="Preuss D."/>
            <person name="Nierman W.C."/>
            <person name="White O."/>
            <person name="Eisen J.A."/>
            <person name="Salzberg S.L."/>
            <person name="Fraser C.M."/>
            <person name="Venter J.C."/>
        </authorList>
    </citation>
    <scope>NUCLEOTIDE SEQUENCE [LARGE SCALE GENOMIC DNA]</scope>
    <source>
        <strain evidence="4">cv. Columbia</strain>
    </source>
</reference>
<evidence type="ECO:0000313" key="3">
    <source>
        <dbReference type="EMBL" id="AEC06324.1"/>
    </source>
</evidence>
<reference evidence="3" key="4">
    <citation type="submission" date="2011-02" db="EMBL/GenBank/DDBJ databases">
        <authorList>
            <consortium name="TAIR"/>
            <person name="Swarbreck D."/>
            <person name="Lamesch P."/>
            <person name="Wilks C."/>
            <person name="Huala E."/>
        </authorList>
    </citation>
    <scope>NUCLEOTIDE SEQUENCE</scope>
</reference>
<dbReference type="ExpressionAtlas" id="Q9ZVK9">
    <property type="expression patterns" value="baseline and differential"/>
</dbReference>
<evidence type="ECO:0000313" key="1">
    <source>
        <dbReference type="Araport" id="AT2G14700"/>
    </source>
</evidence>
<dbReference type="HOGENOM" id="CLU_1246870_0_0_1"/>
<dbReference type="PIR" id="D84520">
    <property type="entry name" value="D84520"/>
</dbReference>
<organism evidence="2">
    <name type="scientific">Arabidopsis thaliana</name>
    <name type="common">Mouse-ear cress</name>
    <dbReference type="NCBI Taxonomy" id="3702"/>
    <lineage>
        <taxon>Eukaryota</taxon>
        <taxon>Viridiplantae</taxon>
        <taxon>Streptophyta</taxon>
        <taxon>Embryophyta</taxon>
        <taxon>Tracheophyta</taxon>
        <taxon>Spermatophyta</taxon>
        <taxon>Magnoliopsida</taxon>
        <taxon>eudicotyledons</taxon>
        <taxon>Gunneridae</taxon>
        <taxon>Pentapetalae</taxon>
        <taxon>rosids</taxon>
        <taxon>malvids</taxon>
        <taxon>Brassicales</taxon>
        <taxon>Brassicaceae</taxon>
        <taxon>Camelineae</taxon>
        <taxon>Arabidopsis</taxon>
    </lineage>
</organism>
<dbReference type="EMBL" id="AC005398">
    <property type="protein sequence ID" value="AAC69372.1"/>
    <property type="molecule type" value="Genomic_DNA"/>
</dbReference>
<reference evidence="2" key="2">
    <citation type="submission" date="2000-03" db="EMBL/GenBank/DDBJ databases">
        <authorList>
            <person name="Rounsley S.D."/>
            <person name="Lin X."/>
            <person name="Kaul S."/>
            <person name="Shea T.P."/>
            <person name="Fujii C.Y."/>
            <person name="Mason T.M."/>
            <person name="Shen M."/>
            <person name="Ronning C.M."/>
            <person name="Fraser C.M."/>
            <person name="Somerville C.R."/>
            <person name="Venter J.C."/>
        </authorList>
    </citation>
    <scope>NUCLEOTIDE SEQUENCE</scope>
</reference>
<proteinExistence type="predicted"/>
<protein>
    <submittedName>
        <fullName evidence="2">Uncharacterized protein At2g14700</fullName>
    </submittedName>
</protein>
<accession>Q9ZVK9</accession>
<dbReference type="SMR" id="Q9ZVK9"/>
<reference evidence="2" key="3">
    <citation type="submission" date="2002-02" db="EMBL/GenBank/DDBJ databases">
        <authorList>
            <person name="Town C.D."/>
            <person name="Kaul S."/>
        </authorList>
    </citation>
    <scope>NUCLEOTIDE SEQUENCE</scope>
</reference>
<dbReference type="PaxDb" id="3702-AT2G14700.1"/>
<dbReference type="Araport" id="AT2G14700"/>
<dbReference type="KEGG" id="ath:AT2G14700"/>
<dbReference type="EMBL" id="CP002685">
    <property type="protein sequence ID" value="AEC06324.1"/>
    <property type="molecule type" value="Genomic_DNA"/>
</dbReference>
<dbReference type="Proteomes" id="UP000006548">
    <property type="component" value="Chromosome 2"/>
</dbReference>
<reference evidence="3" key="5">
    <citation type="submission" date="2016-05" db="EMBL/GenBank/DDBJ databases">
        <authorList>
            <person name="Krishnakumar V."/>
            <person name="Cheng C.-Y."/>
            <person name="Chan A.P."/>
            <person name="Schobel S."/>
            <person name="Kim M."/>
            <person name="Ferlanti E.S."/>
            <person name="Belyaeva I."/>
            <person name="Rosen B.D."/>
            <person name="Micklem G."/>
            <person name="Miller J.R."/>
            <person name="Vaughn M."/>
            <person name="Town C.D."/>
        </authorList>
    </citation>
    <scope>NUCLEOTIDE SEQUENCE</scope>
</reference>
<reference evidence="4" key="6">
    <citation type="journal article" date="2017" name="Plant J.">
        <title>Araport11: a complete reannotation of the Arabidopsis thaliana reference genome.</title>
        <authorList>
            <person name="Cheng C.Y."/>
            <person name="Krishnakumar V."/>
            <person name="Chan A.P."/>
            <person name="Thibaud-Nissen F."/>
            <person name="Schobel S."/>
            <person name="Town C.D."/>
        </authorList>
    </citation>
    <scope>GENOME REANNOTATION</scope>
    <source>
        <strain evidence="4">cv. Columbia</strain>
    </source>
</reference>
<dbReference type="AlphaFoldDB" id="Q9ZVK9"/>